<evidence type="ECO:0000313" key="2">
    <source>
        <dbReference type="Proteomes" id="UP000030300"/>
    </source>
</evidence>
<gene>
    <name evidence="1" type="ORF">KR76_05915</name>
</gene>
<accession>A0A0A1DGJ7</accession>
<keyword evidence="2" id="KW-1185">Reference proteome</keyword>
<dbReference type="HOGENOM" id="CLU_1193865_0_0_11"/>
<dbReference type="Proteomes" id="UP000030300">
    <property type="component" value="Chromosome"/>
</dbReference>
<dbReference type="GeneID" id="96608478"/>
<dbReference type="AlphaFoldDB" id="A0A0A1DGJ7"/>
<dbReference type="eggNOG" id="ENOG50344BF">
    <property type="taxonomic scope" value="Bacteria"/>
</dbReference>
<dbReference type="KEGG" id="psim:KR76_05915"/>
<organism evidence="1 2">
    <name type="scientific">Nocardioides simplex</name>
    <name type="common">Arthrobacter simplex</name>
    <dbReference type="NCBI Taxonomy" id="2045"/>
    <lineage>
        <taxon>Bacteria</taxon>
        <taxon>Bacillati</taxon>
        <taxon>Actinomycetota</taxon>
        <taxon>Actinomycetes</taxon>
        <taxon>Propionibacteriales</taxon>
        <taxon>Nocardioidaceae</taxon>
        <taxon>Pimelobacter</taxon>
    </lineage>
</organism>
<evidence type="ECO:0000313" key="1">
    <source>
        <dbReference type="EMBL" id="AIY16414.1"/>
    </source>
</evidence>
<reference evidence="1 2" key="1">
    <citation type="journal article" date="2015" name="Genome Announc.">
        <title>Complete Genome Sequence of Steroid-Transforming Nocardioides simplex VKM Ac-2033D.</title>
        <authorList>
            <person name="Shtratnikova V.Y."/>
            <person name="Schelkunov M.I."/>
            <person name="Pekov Y.A."/>
            <person name="Fokina V.V."/>
            <person name="Logacheva M.D."/>
            <person name="Sokolov S.L."/>
            <person name="Bragin E.Y."/>
            <person name="Ashapkin V.V."/>
            <person name="Donova M.V."/>
        </authorList>
    </citation>
    <scope>NUCLEOTIDE SEQUENCE [LARGE SCALE GENOMIC DNA]</scope>
    <source>
        <strain evidence="1 2">VKM Ac-2033D</strain>
    </source>
</reference>
<name>A0A0A1DGJ7_NOCSI</name>
<dbReference type="RefSeq" id="WP_038677210.1">
    <property type="nucleotide sequence ID" value="NZ_BJMC01000002.1"/>
</dbReference>
<sequence>MFKRTNRVAAGLVATAAASVTILSMTATGAQAATTYTPTGGPNANFVGSGVSFRDIEADQKLTCPTFNLTGSIISSGTSRAYGADAGSLTGLNAGGTGACNNPIAGATTVAPLTISGTTGWSVAITADATGTSWPARLKNVRAKVSAAGCEFTVTGVVNGRFDTSNQKFTPATGASGLTVDDGLPAGSGEIAPGTQPMCVTLDIQPGDTIEVAGSWTNTPPSGSTAIAIANP</sequence>
<dbReference type="OrthoDB" id="3788323at2"/>
<protein>
    <submittedName>
        <fullName evidence="1">Uncharacterized protein</fullName>
    </submittedName>
</protein>
<dbReference type="EMBL" id="CP009896">
    <property type="protein sequence ID" value="AIY16414.1"/>
    <property type="molecule type" value="Genomic_DNA"/>
</dbReference>
<proteinExistence type="predicted"/>